<reference evidence="1 2" key="1">
    <citation type="submission" date="2024-03" db="EMBL/GenBank/DDBJ databases">
        <title>Novel Streptomyces species of biotechnological and ecological value are a feature of Machair soil.</title>
        <authorList>
            <person name="Prole J.R."/>
            <person name="Goodfellow M."/>
            <person name="Allenby N."/>
            <person name="Ward A.C."/>
        </authorList>
    </citation>
    <scope>NUCLEOTIDE SEQUENCE [LARGE SCALE GENOMIC DNA]</scope>
    <source>
        <strain evidence="1 2">MS1.AVA.1</strain>
    </source>
</reference>
<dbReference type="EMBL" id="JBBKAK010000001">
    <property type="protein sequence ID" value="MEJ8669672.1"/>
    <property type="molecule type" value="Genomic_DNA"/>
</dbReference>
<sequence length="50" mass="4987">MIWVRGAGDGAVVGVGVGDADCAVARCDTDGVDRTGGRVVVAVRLGTVAW</sequence>
<protein>
    <submittedName>
        <fullName evidence="1">Uncharacterized protein</fullName>
    </submittedName>
</protein>
<dbReference type="Proteomes" id="UP001376459">
    <property type="component" value="Unassembled WGS sequence"/>
</dbReference>
<comment type="caution">
    <text evidence="1">The sequence shown here is derived from an EMBL/GenBank/DDBJ whole genome shotgun (WGS) entry which is preliminary data.</text>
</comment>
<name>A0ABU8ULD5_9ACTN</name>
<proteinExistence type="predicted"/>
<organism evidence="1 2">
    <name type="scientific">Streptomyces machairae</name>
    <dbReference type="NCBI Taxonomy" id="3134109"/>
    <lineage>
        <taxon>Bacteria</taxon>
        <taxon>Bacillati</taxon>
        <taxon>Actinomycetota</taxon>
        <taxon>Actinomycetes</taxon>
        <taxon>Kitasatosporales</taxon>
        <taxon>Streptomycetaceae</taxon>
        <taxon>Streptomyces</taxon>
    </lineage>
</organism>
<evidence type="ECO:0000313" key="2">
    <source>
        <dbReference type="Proteomes" id="UP001376459"/>
    </source>
</evidence>
<evidence type="ECO:0000313" key="1">
    <source>
        <dbReference type="EMBL" id="MEJ8669672.1"/>
    </source>
</evidence>
<gene>
    <name evidence="1" type="ORF">WKI71_18265</name>
</gene>
<accession>A0ABU8ULD5</accession>
<keyword evidence="2" id="KW-1185">Reference proteome</keyword>